<name>H8L1I7_FRAAD</name>
<dbReference type="EMBL" id="CP003350">
    <property type="protein sequence ID" value="AFC84715.1"/>
    <property type="molecule type" value="Genomic_DNA"/>
</dbReference>
<dbReference type="PANTHER" id="PTHR36849:SF1">
    <property type="entry name" value="CYTOPLASMIC PROTEIN"/>
    <property type="match status" value="1"/>
</dbReference>
<gene>
    <name evidence="1" type="ordered locus">Fraau_0218</name>
</gene>
<dbReference type="eggNOG" id="COG3189">
    <property type="taxonomic scope" value="Bacteria"/>
</dbReference>
<dbReference type="AlphaFoldDB" id="H8L1I7"/>
<dbReference type="RefSeq" id="WP_014401721.1">
    <property type="nucleotide sequence ID" value="NC_017033.1"/>
</dbReference>
<proteinExistence type="predicted"/>
<dbReference type="Pfam" id="PF22752">
    <property type="entry name" value="DUF488-N3i"/>
    <property type="match status" value="1"/>
</dbReference>
<dbReference type="HOGENOM" id="CLU_137928_0_0_6"/>
<evidence type="ECO:0008006" key="3">
    <source>
        <dbReference type="Google" id="ProtNLM"/>
    </source>
</evidence>
<sequence>MASAIPSIRIKRVYAAAEAEDGARVLVDRLWPRGISKARAALDLWFKEIAPSPGLRAWFHQDPAHWPAFAERYRAELDRHPAAVEQLAEFARKGRLTLIYAAHDPEHNHALVLADYLRACLAEA</sequence>
<reference evidence="1" key="1">
    <citation type="submission" date="2012-02" db="EMBL/GenBank/DDBJ databases">
        <title>The complete genome of Frateuria aurantia DSM 6220.</title>
        <authorList>
            <consortium name="US DOE Joint Genome Institute (JGI-PGF)"/>
            <person name="Lucas S."/>
            <person name="Copeland A."/>
            <person name="Lapidus A."/>
            <person name="Glavina del Rio T."/>
            <person name="Dalin E."/>
            <person name="Tice H."/>
            <person name="Bruce D."/>
            <person name="Goodwin L."/>
            <person name="Pitluck S."/>
            <person name="Peters L."/>
            <person name="Ovchinnikova G."/>
            <person name="Teshima H."/>
            <person name="Kyrpides N."/>
            <person name="Mavromatis K."/>
            <person name="Ivanova N."/>
            <person name="Brettin T."/>
            <person name="Detter J.C."/>
            <person name="Han C."/>
            <person name="Larimer F."/>
            <person name="Land M."/>
            <person name="Hauser L."/>
            <person name="Markowitz V."/>
            <person name="Cheng J.-F."/>
            <person name="Hugenholtz P."/>
            <person name="Woyke T."/>
            <person name="Wu D."/>
            <person name="Brambilla E."/>
            <person name="Klenk H.-P."/>
            <person name="Eisen J.A."/>
        </authorList>
    </citation>
    <scope>NUCLEOTIDE SEQUENCE</scope>
    <source>
        <strain evidence="1">DSM 6220</strain>
    </source>
</reference>
<dbReference type="InterPro" id="IPR052552">
    <property type="entry name" value="YeaO-like"/>
</dbReference>
<evidence type="ECO:0000313" key="2">
    <source>
        <dbReference type="Proteomes" id="UP000005234"/>
    </source>
</evidence>
<dbReference type="Proteomes" id="UP000005234">
    <property type="component" value="Chromosome"/>
</dbReference>
<accession>H8L1I7</accession>
<organism evidence="1 2">
    <name type="scientific">Frateuria aurantia (strain ATCC 33424 / DSM 6220 / KCTC 2777 / LMG 1558 / NBRC 3245 / NCIMB 13370)</name>
    <name type="common">Acetobacter aurantius</name>
    <dbReference type="NCBI Taxonomy" id="767434"/>
    <lineage>
        <taxon>Bacteria</taxon>
        <taxon>Pseudomonadati</taxon>
        <taxon>Pseudomonadota</taxon>
        <taxon>Gammaproteobacteria</taxon>
        <taxon>Lysobacterales</taxon>
        <taxon>Rhodanobacteraceae</taxon>
        <taxon>Frateuria</taxon>
    </lineage>
</organism>
<protein>
    <recommendedName>
        <fullName evidence="3">Uroporphyrin-III C-methyltransferase</fullName>
    </recommendedName>
</protein>
<evidence type="ECO:0000313" key="1">
    <source>
        <dbReference type="EMBL" id="AFC84715.1"/>
    </source>
</evidence>
<keyword evidence="2" id="KW-1185">Reference proteome</keyword>
<dbReference type="OrthoDB" id="9790745at2"/>
<dbReference type="PANTHER" id="PTHR36849">
    <property type="entry name" value="CYTOPLASMIC PROTEIN-RELATED"/>
    <property type="match status" value="1"/>
</dbReference>
<dbReference type="KEGG" id="fau:Fraau_0218"/>